<dbReference type="Gene3D" id="3.80.10.10">
    <property type="entry name" value="Ribonuclease Inhibitor"/>
    <property type="match status" value="1"/>
</dbReference>
<dbReference type="EMBL" id="SMMG02000003">
    <property type="protein sequence ID" value="KAA3481850.1"/>
    <property type="molecule type" value="Genomic_DNA"/>
</dbReference>
<keyword evidence="4" id="KW-1185">Reference proteome</keyword>
<feature type="domain" description="Disease resistance protein At4g27190-like leucine-rich repeats" evidence="2">
    <location>
        <begin position="26"/>
        <end position="166"/>
    </location>
</feature>
<dbReference type="OrthoDB" id="1000504at2759"/>
<dbReference type="PANTHER" id="PTHR33463:SF198">
    <property type="entry name" value="RPP4C3"/>
    <property type="match status" value="1"/>
</dbReference>
<dbReference type="AlphaFoldDB" id="A0A5B6WJI6"/>
<reference evidence="3" key="1">
    <citation type="submission" date="2019-08" db="EMBL/GenBank/DDBJ databases">
        <authorList>
            <person name="Liu F."/>
        </authorList>
    </citation>
    <scope>NUCLEOTIDE SEQUENCE [LARGE SCALE GENOMIC DNA]</scope>
    <source>
        <strain evidence="3">PA1801</strain>
        <tissue evidence="3">Leaf</tissue>
    </source>
</reference>
<evidence type="ECO:0000313" key="4">
    <source>
        <dbReference type="Proteomes" id="UP000325315"/>
    </source>
</evidence>
<dbReference type="Pfam" id="PF23247">
    <property type="entry name" value="LRR_RPS2"/>
    <property type="match status" value="2"/>
</dbReference>
<gene>
    <name evidence="3" type="ORF">EPI10_022180</name>
</gene>
<keyword evidence="1" id="KW-0611">Plant defense</keyword>
<dbReference type="InterPro" id="IPR050905">
    <property type="entry name" value="Plant_NBS-LRR"/>
</dbReference>
<proteinExistence type="predicted"/>
<name>A0A5B6WJI6_9ROSI</name>
<dbReference type="InterPro" id="IPR057135">
    <property type="entry name" value="At4g27190-like_LRR"/>
</dbReference>
<comment type="caution">
    <text evidence="3">The sequence shown here is derived from an EMBL/GenBank/DDBJ whole genome shotgun (WGS) entry which is preliminary data.</text>
</comment>
<evidence type="ECO:0000313" key="3">
    <source>
        <dbReference type="EMBL" id="KAA3481850.1"/>
    </source>
</evidence>
<sequence length="320" mass="36761">MAQPDMSLDYEFEELDNQRMRQLGASEIEEERKDVICFPRLNSLHIEGLPNLIFFISGNHNIEFPLLEELWIESCPSFIEFISQSSNESGMHALFSEKVAFPRLEKMTINKLRNVKMMFHNDFAPGSFQHLRKISVGRCGSLKNLFPVSIAQHLPQLEHLGITNCGVEEIVSKAEGVEEQPVRFEFPQVSSLVVTSLKELKCFYEGQHTIVWPMLKKLKTDCSALLKIVASEHLRLIQGNEQPVLLVEEVVIPRLEDLELSSVNIHEIWHHSSSPSVGCLHSLQVKRCHNLKYLFPSFLVKDLVQLQRLEILDCNMMEQI</sequence>
<accession>A0A5B6WJI6</accession>
<dbReference type="Proteomes" id="UP000325315">
    <property type="component" value="Unassembled WGS sequence"/>
</dbReference>
<evidence type="ECO:0000256" key="1">
    <source>
        <dbReference type="ARBA" id="ARBA00022821"/>
    </source>
</evidence>
<dbReference type="PANTHER" id="PTHR33463">
    <property type="entry name" value="NB-ARC DOMAIN-CONTAINING PROTEIN-RELATED"/>
    <property type="match status" value="1"/>
</dbReference>
<protein>
    <submittedName>
        <fullName evidence="3">Putative disease resistance protein</fullName>
    </submittedName>
</protein>
<dbReference type="SUPFAM" id="SSF52047">
    <property type="entry name" value="RNI-like"/>
    <property type="match status" value="1"/>
</dbReference>
<feature type="domain" description="Disease resistance protein At4g27190-like leucine-rich repeats" evidence="2">
    <location>
        <begin position="255"/>
        <end position="320"/>
    </location>
</feature>
<organism evidence="3 4">
    <name type="scientific">Gossypium australe</name>
    <dbReference type="NCBI Taxonomy" id="47621"/>
    <lineage>
        <taxon>Eukaryota</taxon>
        <taxon>Viridiplantae</taxon>
        <taxon>Streptophyta</taxon>
        <taxon>Embryophyta</taxon>
        <taxon>Tracheophyta</taxon>
        <taxon>Spermatophyta</taxon>
        <taxon>Magnoliopsida</taxon>
        <taxon>eudicotyledons</taxon>
        <taxon>Gunneridae</taxon>
        <taxon>Pentapetalae</taxon>
        <taxon>rosids</taxon>
        <taxon>malvids</taxon>
        <taxon>Malvales</taxon>
        <taxon>Malvaceae</taxon>
        <taxon>Malvoideae</taxon>
        <taxon>Gossypium</taxon>
    </lineage>
</organism>
<dbReference type="InterPro" id="IPR032675">
    <property type="entry name" value="LRR_dom_sf"/>
</dbReference>
<evidence type="ECO:0000259" key="2">
    <source>
        <dbReference type="Pfam" id="PF23247"/>
    </source>
</evidence>